<keyword evidence="13" id="KW-0464">Manganese</keyword>
<dbReference type="PIRSF" id="PIRSF001461">
    <property type="entry name" value="RPE"/>
    <property type="match status" value="1"/>
</dbReference>
<feature type="binding site" evidence="10 14">
    <location>
        <position position="16"/>
    </location>
    <ligand>
        <name>substrate</name>
    </ligand>
</feature>
<dbReference type="STRING" id="70996.SE18_00770"/>
<reference evidence="15 16" key="1">
    <citation type="submission" date="2015-07" db="EMBL/GenBank/DDBJ databases">
        <title>Whole genome sequence of Herpetosiphon geysericola DSM 7119.</title>
        <authorList>
            <person name="Hemp J."/>
            <person name="Ward L.M."/>
            <person name="Pace L.A."/>
            <person name="Fischer W.W."/>
        </authorList>
    </citation>
    <scope>NUCLEOTIDE SEQUENCE [LARGE SCALE GENOMIC DNA]</scope>
    <source>
        <strain evidence="15 16">DSM 7119</strain>
    </source>
</reference>
<dbReference type="SUPFAM" id="SSF51366">
    <property type="entry name" value="Ribulose-phoshate binding barrel"/>
    <property type="match status" value="1"/>
</dbReference>
<comment type="pathway">
    <text evidence="10">Carbohydrate degradation.</text>
</comment>
<evidence type="ECO:0000256" key="2">
    <source>
        <dbReference type="ARBA" id="ARBA00001936"/>
    </source>
</evidence>
<dbReference type="HAMAP" id="MF_02227">
    <property type="entry name" value="RPE"/>
    <property type="match status" value="1"/>
</dbReference>
<keyword evidence="16" id="KW-1185">Reference proteome</keyword>
<comment type="cofactor">
    <cofactor evidence="2">
        <name>Mn(2+)</name>
        <dbReference type="ChEBI" id="CHEBI:29035"/>
    </cofactor>
</comment>
<evidence type="ECO:0000256" key="8">
    <source>
        <dbReference type="ARBA" id="ARBA00022723"/>
    </source>
</evidence>
<dbReference type="OrthoDB" id="1645589at2"/>
<dbReference type="CDD" id="cd00429">
    <property type="entry name" value="RPE"/>
    <property type="match status" value="1"/>
</dbReference>
<feature type="binding site" evidence="13">
    <location>
        <position position="74"/>
    </location>
    <ligand>
        <name>a divalent metal cation</name>
        <dbReference type="ChEBI" id="CHEBI:60240"/>
    </ligand>
</feature>
<comment type="caution">
    <text evidence="15">The sequence shown here is derived from an EMBL/GenBank/DDBJ whole genome shotgun (WGS) entry which is preliminary data.</text>
</comment>
<dbReference type="PANTHER" id="PTHR11749">
    <property type="entry name" value="RIBULOSE-5-PHOSPHATE-3-EPIMERASE"/>
    <property type="match status" value="1"/>
</dbReference>
<comment type="catalytic activity">
    <reaction evidence="1 10 11">
        <text>D-ribulose 5-phosphate = D-xylulose 5-phosphate</text>
        <dbReference type="Rhea" id="RHEA:13677"/>
        <dbReference type="ChEBI" id="CHEBI:57737"/>
        <dbReference type="ChEBI" id="CHEBI:58121"/>
        <dbReference type="EC" id="5.1.3.1"/>
    </reaction>
</comment>
<dbReference type="Gene3D" id="3.20.20.70">
    <property type="entry name" value="Aldolase class I"/>
    <property type="match status" value="1"/>
</dbReference>
<dbReference type="InterPro" id="IPR013785">
    <property type="entry name" value="Aldolase_TIM"/>
</dbReference>
<evidence type="ECO:0000256" key="4">
    <source>
        <dbReference type="ARBA" id="ARBA00001947"/>
    </source>
</evidence>
<evidence type="ECO:0000256" key="9">
    <source>
        <dbReference type="ARBA" id="ARBA00023235"/>
    </source>
</evidence>
<dbReference type="NCBIfam" id="NF004076">
    <property type="entry name" value="PRK05581.1-4"/>
    <property type="match status" value="1"/>
</dbReference>
<evidence type="ECO:0000313" key="16">
    <source>
        <dbReference type="Proteomes" id="UP000050277"/>
    </source>
</evidence>
<accession>A0A0P6YNN0</accession>
<feature type="binding site" evidence="13">
    <location>
        <position position="183"/>
    </location>
    <ligand>
        <name>a divalent metal cation</name>
        <dbReference type="ChEBI" id="CHEBI:60240"/>
    </ligand>
</feature>
<keyword evidence="10 11" id="KW-0119">Carbohydrate metabolism</keyword>
<dbReference type="EC" id="5.1.3.1" evidence="7 10"/>
<comment type="cofactor">
    <cofactor evidence="10 13">
        <name>a divalent metal cation</name>
        <dbReference type="ChEBI" id="CHEBI:60240"/>
    </cofactor>
    <text evidence="10 13">Binds 1 divalent metal cation per subunit.</text>
</comment>
<name>A0A0P6YNN0_9CHLR</name>
<dbReference type="InterPro" id="IPR026019">
    <property type="entry name" value="Ribul_P_3_epim"/>
</dbReference>
<feature type="active site" description="Proton donor" evidence="10 12">
    <location>
        <position position="183"/>
    </location>
</feature>
<evidence type="ECO:0000256" key="11">
    <source>
        <dbReference type="PIRNR" id="PIRNR001461"/>
    </source>
</evidence>
<comment type="cofactor">
    <cofactor evidence="4">
        <name>Zn(2+)</name>
        <dbReference type="ChEBI" id="CHEBI:29105"/>
    </cofactor>
</comment>
<dbReference type="RefSeq" id="WP_054532507.1">
    <property type="nucleotide sequence ID" value="NZ_LGKP01000003.1"/>
</dbReference>
<evidence type="ECO:0000256" key="10">
    <source>
        <dbReference type="HAMAP-Rule" id="MF_02227"/>
    </source>
</evidence>
<feature type="binding site" evidence="10">
    <location>
        <begin position="183"/>
        <end position="185"/>
    </location>
    <ligand>
        <name>substrate</name>
    </ligand>
</feature>
<evidence type="ECO:0000256" key="7">
    <source>
        <dbReference type="ARBA" id="ARBA00013188"/>
    </source>
</evidence>
<evidence type="ECO:0000256" key="13">
    <source>
        <dbReference type="PIRSR" id="PIRSR001461-2"/>
    </source>
</evidence>
<feature type="binding site" evidence="10 14">
    <location>
        <begin position="205"/>
        <end position="206"/>
    </location>
    <ligand>
        <name>substrate</name>
    </ligand>
</feature>
<protein>
    <recommendedName>
        <fullName evidence="7 10">Ribulose-phosphate 3-epimerase</fullName>
        <ecNumber evidence="7 10">5.1.3.1</ecNumber>
    </recommendedName>
</protein>
<keyword evidence="9 10" id="KW-0413">Isomerase</keyword>
<dbReference type="GO" id="GO:0004750">
    <property type="term" value="F:D-ribulose-phosphate 3-epimerase activity"/>
    <property type="evidence" value="ECO:0007669"/>
    <property type="project" value="UniProtKB-UniRule"/>
</dbReference>
<dbReference type="GO" id="GO:0005737">
    <property type="term" value="C:cytoplasm"/>
    <property type="evidence" value="ECO:0007669"/>
    <property type="project" value="UniProtKB-ARBA"/>
</dbReference>
<dbReference type="InterPro" id="IPR011060">
    <property type="entry name" value="RibuloseP-bd_barrel"/>
</dbReference>
<organism evidence="15 16">
    <name type="scientific">Herpetosiphon geysericola</name>
    <dbReference type="NCBI Taxonomy" id="70996"/>
    <lineage>
        <taxon>Bacteria</taxon>
        <taxon>Bacillati</taxon>
        <taxon>Chloroflexota</taxon>
        <taxon>Chloroflexia</taxon>
        <taxon>Herpetosiphonales</taxon>
        <taxon>Herpetosiphonaceae</taxon>
        <taxon>Herpetosiphon</taxon>
    </lineage>
</organism>
<dbReference type="GO" id="GO:0019323">
    <property type="term" value="P:pentose catabolic process"/>
    <property type="evidence" value="ECO:0007669"/>
    <property type="project" value="UniProtKB-UniRule"/>
</dbReference>
<evidence type="ECO:0000313" key="15">
    <source>
        <dbReference type="EMBL" id="KPL91919.1"/>
    </source>
</evidence>
<feature type="active site" description="Proton acceptor" evidence="10 12">
    <location>
        <position position="43"/>
    </location>
</feature>
<evidence type="ECO:0000256" key="1">
    <source>
        <dbReference type="ARBA" id="ARBA00001782"/>
    </source>
</evidence>
<comment type="caution">
    <text evidence="10">Lacks conserved residue(s) required for the propagation of feature annotation.</text>
</comment>
<keyword evidence="8 10" id="KW-0479">Metal-binding</keyword>
<feature type="binding site" evidence="13">
    <location>
        <position position="43"/>
    </location>
    <ligand>
        <name>a divalent metal cation</name>
        <dbReference type="ChEBI" id="CHEBI:60240"/>
    </ligand>
</feature>
<gene>
    <name evidence="10" type="primary">rpe</name>
    <name evidence="15" type="ORF">SE18_00770</name>
</gene>
<sequence>MPIGYHAGRAIELTPSILSANFANLGADVQAADKVGCSWIQVDVMDGHFVPNLTFGPPVIKAIRPYFKGTLDVHLMVSNPDALLEEYAKAGANHITVHQEASVHLHRTIQRIHELGCTAGVALNPATPVSSLEDIIEDLDLVLIMSVNPGFGGQSFIERSLAKIAAVRTLLDQRKHEAVIQVDGGVKPSNIATIVQAGATNLIAGSAFYSATITPHQAWDGFVAALA</sequence>
<evidence type="ECO:0000256" key="14">
    <source>
        <dbReference type="PIRSR" id="PIRSR001461-3"/>
    </source>
</evidence>
<evidence type="ECO:0000256" key="6">
    <source>
        <dbReference type="ARBA" id="ARBA00009541"/>
    </source>
</evidence>
<dbReference type="InterPro" id="IPR000056">
    <property type="entry name" value="Ribul_P_3_epim-like"/>
</dbReference>
<dbReference type="Pfam" id="PF00834">
    <property type="entry name" value="Ribul_P_3_epim"/>
    <property type="match status" value="1"/>
</dbReference>
<dbReference type="EMBL" id="LGKP01000003">
    <property type="protein sequence ID" value="KPL91919.1"/>
    <property type="molecule type" value="Genomic_DNA"/>
</dbReference>
<keyword evidence="13" id="KW-0862">Zinc</keyword>
<dbReference type="PROSITE" id="PS01086">
    <property type="entry name" value="RIBUL_P_3_EPIMER_2"/>
    <property type="match status" value="1"/>
</dbReference>
<evidence type="ECO:0000256" key="5">
    <source>
        <dbReference type="ARBA" id="ARBA00001954"/>
    </source>
</evidence>
<dbReference type="GO" id="GO:0006098">
    <property type="term" value="P:pentose-phosphate shunt"/>
    <property type="evidence" value="ECO:0007669"/>
    <property type="project" value="UniProtKB-UniRule"/>
</dbReference>
<comment type="cofactor">
    <cofactor evidence="3">
        <name>Co(2+)</name>
        <dbReference type="ChEBI" id="CHEBI:48828"/>
    </cofactor>
</comment>
<comment type="similarity">
    <text evidence="6 10 11">Belongs to the ribulose-phosphate 3-epimerase family.</text>
</comment>
<evidence type="ECO:0000256" key="3">
    <source>
        <dbReference type="ARBA" id="ARBA00001941"/>
    </source>
</evidence>
<dbReference type="NCBIfam" id="TIGR01163">
    <property type="entry name" value="rpe"/>
    <property type="match status" value="1"/>
</dbReference>
<dbReference type="FunFam" id="3.20.20.70:FF:000004">
    <property type="entry name" value="Ribulose-phosphate 3-epimerase"/>
    <property type="match status" value="1"/>
</dbReference>
<keyword evidence="13" id="KW-0170">Cobalt</keyword>
<dbReference type="AlphaFoldDB" id="A0A0P6YNN0"/>
<dbReference type="Proteomes" id="UP000050277">
    <property type="component" value="Unassembled WGS sequence"/>
</dbReference>
<comment type="cofactor">
    <cofactor evidence="5">
        <name>Fe(2+)</name>
        <dbReference type="ChEBI" id="CHEBI:29033"/>
    </cofactor>
</comment>
<evidence type="ECO:0000256" key="12">
    <source>
        <dbReference type="PIRSR" id="PIRSR001461-1"/>
    </source>
</evidence>
<dbReference type="GO" id="GO:0046872">
    <property type="term" value="F:metal ion binding"/>
    <property type="evidence" value="ECO:0007669"/>
    <property type="project" value="UniProtKB-UniRule"/>
</dbReference>
<feature type="binding site" evidence="10 14">
    <location>
        <position position="74"/>
    </location>
    <ligand>
        <name>substrate</name>
    </ligand>
</feature>
<proteinExistence type="inferred from homology"/>
<comment type="function">
    <text evidence="10">Catalyzes the reversible epimerization of D-ribulose 5-phosphate to D-xylulose 5-phosphate.</text>
</comment>
<feature type="binding site" evidence="10 14">
    <location>
        <begin position="150"/>
        <end position="153"/>
    </location>
    <ligand>
        <name>substrate</name>
    </ligand>
</feature>
<feature type="binding site" evidence="14">
    <location>
        <position position="185"/>
    </location>
    <ligand>
        <name>substrate</name>
    </ligand>
</feature>
<dbReference type="PATRIC" id="fig|70996.4.peg.1425"/>